<sequence>MKTLKITLMAAIFCTTLTGLSIKSDVPTTEPKQEKVTSQEDFSYAFAVKRHVKRGEVPSNG</sequence>
<evidence type="ECO:0000313" key="2">
    <source>
        <dbReference type="Proteomes" id="UP000236641"/>
    </source>
</evidence>
<gene>
    <name evidence="1" type="ORF">C1T31_02945</name>
</gene>
<dbReference type="RefSeq" id="WP_103050959.1">
    <property type="nucleotide sequence ID" value="NZ_POWF01000001.1"/>
</dbReference>
<dbReference type="EMBL" id="POWF01000001">
    <property type="protein sequence ID" value="PNQ75109.1"/>
    <property type="molecule type" value="Genomic_DNA"/>
</dbReference>
<keyword evidence="2" id="KW-1185">Reference proteome</keyword>
<dbReference type="OrthoDB" id="1454005at2"/>
<comment type="caution">
    <text evidence="1">The sequence shown here is derived from an EMBL/GenBank/DDBJ whole genome shotgun (WGS) entry which is preliminary data.</text>
</comment>
<proteinExistence type="predicted"/>
<dbReference type="Proteomes" id="UP000236641">
    <property type="component" value="Unassembled WGS sequence"/>
</dbReference>
<organism evidence="1 2">
    <name type="scientific">Hanstruepera neustonica</name>
    <dbReference type="NCBI Taxonomy" id="1445657"/>
    <lineage>
        <taxon>Bacteria</taxon>
        <taxon>Pseudomonadati</taxon>
        <taxon>Bacteroidota</taxon>
        <taxon>Flavobacteriia</taxon>
        <taxon>Flavobacteriales</taxon>
        <taxon>Flavobacteriaceae</taxon>
        <taxon>Hanstruepera</taxon>
    </lineage>
</organism>
<evidence type="ECO:0000313" key="1">
    <source>
        <dbReference type="EMBL" id="PNQ75109.1"/>
    </source>
</evidence>
<name>A0A2K1E496_9FLAO</name>
<dbReference type="AlphaFoldDB" id="A0A2K1E496"/>
<accession>A0A2K1E496</accession>
<reference evidence="1 2" key="1">
    <citation type="submission" date="2018-01" db="EMBL/GenBank/DDBJ databases">
        <title>The draft genome of Hanstruepera neustonica JCM19743.</title>
        <authorList>
            <person name="He R.-H."/>
            <person name="Du Z.-J."/>
        </authorList>
    </citation>
    <scope>NUCLEOTIDE SEQUENCE [LARGE SCALE GENOMIC DNA]</scope>
    <source>
        <strain evidence="1 2">JCM19743</strain>
    </source>
</reference>
<protein>
    <submittedName>
        <fullName evidence="1">Uncharacterized protein</fullName>
    </submittedName>
</protein>